<gene>
    <name evidence="2" type="ORF">IFO67_11515</name>
</gene>
<reference evidence="3" key="1">
    <citation type="submission" date="2023-07" db="EMBL/GenBank/DDBJ databases">
        <title>Thauera sp. CAU 1555 isolated from sand of Yaerae Beach.</title>
        <authorList>
            <person name="Kim W."/>
        </authorList>
    </citation>
    <scope>NUCLEOTIDE SEQUENCE [LARGE SCALE GENOMIC DNA]</scope>
    <source>
        <strain evidence="3">CAU 1555</strain>
    </source>
</reference>
<evidence type="ECO:0000256" key="1">
    <source>
        <dbReference type="SAM" id="SignalP"/>
    </source>
</evidence>
<name>A0ABR9BBU7_9RHOO</name>
<sequence>MPKNLLSVLLFAPMLSFAQGYLENPVANSTESGIGVISGWHCTAKEITVFIDGVSQGKSGVGSLRSDTGSICGHTSTGFSLLYNYSKPNEGVHEIAVYADGALLEKRLFNTVRSGGVPFLRDQQKTVVVPDFPNGDSSTILEWSQAKQTFVVVGSADITTLDGEYSLQRATIQMQDGTLLDTEGRDGFYASGTMYVNGASYRQTMSVRVYGQTASDTVNGYLSDRGHYLYDDRNGNKVVVVDRGARLIMSLLSWSPVLGYFNEIDYWVKR</sequence>
<accession>A0ABR9BBU7</accession>
<dbReference type="RefSeq" id="WP_187718343.1">
    <property type="nucleotide sequence ID" value="NZ_JACTAH010000002.1"/>
</dbReference>
<evidence type="ECO:0000313" key="3">
    <source>
        <dbReference type="Proteomes" id="UP000603602"/>
    </source>
</evidence>
<keyword evidence="1" id="KW-0732">Signal</keyword>
<comment type="caution">
    <text evidence="2">The sequence shown here is derived from an EMBL/GenBank/DDBJ whole genome shotgun (WGS) entry which is preliminary data.</text>
</comment>
<organism evidence="2 3">
    <name type="scientific">Thauera sedimentorum</name>
    <dbReference type="NCBI Taxonomy" id="2767595"/>
    <lineage>
        <taxon>Bacteria</taxon>
        <taxon>Pseudomonadati</taxon>
        <taxon>Pseudomonadota</taxon>
        <taxon>Betaproteobacteria</taxon>
        <taxon>Rhodocyclales</taxon>
        <taxon>Zoogloeaceae</taxon>
        <taxon>Thauera</taxon>
    </lineage>
</organism>
<feature type="chain" id="PRO_5046304908" evidence="1">
    <location>
        <begin position="19"/>
        <end position="270"/>
    </location>
</feature>
<protein>
    <submittedName>
        <fullName evidence="2">Uncharacterized protein</fullName>
    </submittedName>
</protein>
<evidence type="ECO:0000313" key="2">
    <source>
        <dbReference type="EMBL" id="MBD8503513.1"/>
    </source>
</evidence>
<keyword evidence="3" id="KW-1185">Reference proteome</keyword>
<feature type="signal peptide" evidence="1">
    <location>
        <begin position="1"/>
        <end position="18"/>
    </location>
</feature>
<dbReference type="EMBL" id="JACYTO010000002">
    <property type="protein sequence ID" value="MBD8503513.1"/>
    <property type="molecule type" value="Genomic_DNA"/>
</dbReference>
<proteinExistence type="predicted"/>
<dbReference type="Proteomes" id="UP000603602">
    <property type="component" value="Unassembled WGS sequence"/>
</dbReference>